<dbReference type="InterPro" id="IPR023296">
    <property type="entry name" value="Glyco_hydro_beta-prop_sf"/>
</dbReference>
<dbReference type="Gene3D" id="2.60.120.560">
    <property type="entry name" value="Exo-inulinase, domain 1"/>
    <property type="match status" value="1"/>
</dbReference>
<keyword evidence="3" id="KW-0378">Hydrolase</keyword>
<evidence type="ECO:0000256" key="5">
    <source>
        <dbReference type="PIRSR" id="PIRSR606710-1"/>
    </source>
</evidence>
<comment type="similarity">
    <text evidence="1">Belongs to the glycosyl hydrolase 43 family.</text>
</comment>
<accession>A0A1A5YS67</accession>
<organism evidence="7 8">
    <name type="scientific">Paenibacillus oryzae</name>
    <dbReference type="NCBI Taxonomy" id="1844972"/>
    <lineage>
        <taxon>Bacteria</taxon>
        <taxon>Bacillati</taxon>
        <taxon>Bacillota</taxon>
        <taxon>Bacilli</taxon>
        <taxon>Bacillales</taxon>
        <taxon>Paenibacillaceae</taxon>
        <taxon>Paenibacillus</taxon>
    </lineage>
</organism>
<gene>
    <name evidence="7" type="ORF">A7K91_21235</name>
</gene>
<dbReference type="Proteomes" id="UP000092024">
    <property type="component" value="Unassembled WGS sequence"/>
</dbReference>
<dbReference type="PANTHER" id="PTHR43817:SF1">
    <property type="entry name" value="HYDROLASE, FAMILY 43, PUTATIVE (AFU_ORTHOLOGUE AFUA_3G01660)-RELATED"/>
    <property type="match status" value="1"/>
</dbReference>
<proteinExistence type="inferred from homology"/>
<dbReference type="GO" id="GO:0004553">
    <property type="term" value="F:hydrolase activity, hydrolyzing O-glycosyl compounds"/>
    <property type="evidence" value="ECO:0007669"/>
    <property type="project" value="InterPro"/>
</dbReference>
<feature type="active site" description="Proton acceptor" evidence="5">
    <location>
        <position position="40"/>
    </location>
</feature>
<keyword evidence="8" id="KW-1185">Reference proteome</keyword>
<dbReference type="PANTHER" id="PTHR43817">
    <property type="entry name" value="GLYCOSYL HYDROLASE"/>
    <property type="match status" value="1"/>
</dbReference>
<evidence type="ECO:0008006" key="9">
    <source>
        <dbReference type="Google" id="ProtNLM"/>
    </source>
</evidence>
<dbReference type="RefSeq" id="WP_068679184.1">
    <property type="nucleotide sequence ID" value="NZ_LYPA01000026.1"/>
</dbReference>
<dbReference type="CDD" id="cd08991">
    <property type="entry name" value="GH43_HoAraf43-like"/>
    <property type="match status" value="1"/>
</dbReference>
<dbReference type="Pfam" id="PF04616">
    <property type="entry name" value="Glyco_hydro_43"/>
    <property type="match status" value="1"/>
</dbReference>
<evidence type="ECO:0000256" key="4">
    <source>
        <dbReference type="ARBA" id="ARBA00023295"/>
    </source>
</evidence>
<evidence type="ECO:0000256" key="3">
    <source>
        <dbReference type="ARBA" id="ARBA00022801"/>
    </source>
</evidence>
<dbReference type="SUPFAM" id="SSF75005">
    <property type="entry name" value="Arabinanase/levansucrase/invertase"/>
    <property type="match status" value="1"/>
</dbReference>
<dbReference type="EMBL" id="LYPA01000026">
    <property type="protein sequence ID" value="OBR68408.1"/>
    <property type="molecule type" value="Genomic_DNA"/>
</dbReference>
<dbReference type="AlphaFoldDB" id="A0A1A5YS67"/>
<dbReference type="OrthoDB" id="9801455at2"/>
<comment type="caution">
    <text evidence="7">The sequence shown here is derived from an EMBL/GenBank/DDBJ whole genome shotgun (WGS) entry which is preliminary data.</text>
</comment>
<evidence type="ECO:0000256" key="6">
    <source>
        <dbReference type="PIRSR" id="PIRSR606710-2"/>
    </source>
</evidence>
<reference evidence="7 8" key="1">
    <citation type="submission" date="2016-05" db="EMBL/GenBank/DDBJ databases">
        <title>Paenibacillus oryzae. sp. nov., isolated from the rice root.</title>
        <authorList>
            <person name="Zhang J."/>
            <person name="Zhang X."/>
        </authorList>
    </citation>
    <scope>NUCLEOTIDE SEQUENCE [LARGE SCALE GENOMIC DNA]</scope>
    <source>
        <strain evidence="7 8">1DrF-4</strain>
    </source>
</reference>
<feature type="site" description="Important for catalytic activity, responsible for pKa modulation of the active site Glu and correct orientation of both the proton donor and substrate" evidence="6">
    <location>
        <position position="142"/>
    </location>
</feature>
<evidence type="ECO:0000313" key="8">
    <source>
        <dbReference type="Proteomes" id="UP000092024"/>
    </source>
</evidence>
<name>A0A1A5YS67_9BACL</name>
<keyword evidence="2" id="KW-0732">Signal</keyword>
<evidence type="ECO:0000256" key="2">
    <source>
        <dbReference type="ARBA" id="ARBA00022729"/>
    </source>
</evidence>
<dbReference type="InterPro" id="IPR006710">
    <property type="entry name" value="Glyco_hydro_43"/>
</dbReference>
<keyword evidence="4" id="KW-0326">Glycosidase</keyword>
<protein>
    <recommendedName>
        <fullName evidence="9">Glycoside hydrolase</fullName>
    </recommendedName>
</protein>
<feature type="active site" description="Proton donor" evidence="5">
    <location>
        <position position="217"/>
    </location>
</feature>
<evidence type="ECO:0000313" key="7">
    <source>
        <dbReference type="EMBL" id="OBR68408.1"/>
    </source>
</evidence>
<evidence type="ECO:0000256" key="1">
    <source>
        <dbReference type="ARBA" id="ARBA00009865"/>
    </source>
</evidence>
<dbReference type="STRING" id="1844972.A7K91_21235"/>
<dbReference type="GO" id="GO:0005975">
    <property type="term" value="P:carbohydrate metabolic process"/>
    <property type="evidence" value="ECO:0007669"/>
    <property type="project" value="InterPro"/>
</dbReference>
<dbReference type="Gene3D" id="2.115.10.20">
    <property type="entry name" value="Glycosyl hydrolase domain, family 43"/>
    <property type="match status" value="1"/>
</dbReference>
<sequence length="693" mass="77199">MEKRTQADGWPLHQTDSYRNPLPIKAGAGQSEPLTLVHPDPYVLKYNGCYYTYATGEAGVVVLRSSDLLSWEHLGYGFQLPGRKNYWAPAAVYENGQFYLYVSSMPEDTDDVHEERLMVAVSSTPEGPFSYVRTFYDTFSLDAHVVKDEHGEYYLFYSNNEYSGVDRDRAGTVILVDKLADMVTPAGDPRIVVVPTIDEEIYEENRFGDGRDWHTIEGAFYLKRGLKHYMMYSGNAYVRPNYFLGYCMADGGNGESLLDLEWNKYPSDDEYKPLLRKNEGAEGVGHNSVIRGPNNVDSWVFYHGRNAEDLLDMGKEQRTMRADPLLWSGDQLYIAGPTYSEQPAPAKPALRDLFEGADKGLGADWLSVAGEWSTANREALQGNRSVVAGAVTREAYSHYVLEVSAKWQKDHTGGLYGIYAAYVDENNYVSVLFDVGRRVLRAQAMCKGVQYEAIHHVLPETFNFSVFHLLRVEKTGRCFIIKLNDVAVIQADFPLADGGVGLHTRYTSASFAGFEVTRHVALTAVNAGPFAELLERVGGNGLCKVSEGELHCRTIQGESSKWKLDAFQAAEADRGYRIESDVLVKRGGESGLLVSYIDERNWTDIVLSRESESITVTQCRNGLTEVVMTASLAAASFDWTSWHTMSATIAGQSLVIRVDQHMWSADAFDGLGGTPGLTGSGEAVYREIRYTIL</sequence>